<keyword evidence="3 7" id="KW-1133">Transmembrane helix</keyword>
<evidence type="ECO:0000256" key="7">
    <source>
        <dbReference type="SAM" id="Phobius"/>
    </source>
</evidence>
<evidence type="ECO:0000259" key="8">
    <source>
        <dbReference type="Pfam" id="PF20684"/>
    </source>
</evidence>
<accession>A0A1F5LMJ3</accession>
<dbReference type="GO" id="GO:0016020">
    <property type="term" value="C:membrane"/>
    <property type="evidence" value="ECO:0007669"/>
    <property type="project" value="UniProtKB-SubCell"/>
</dbReference>
<feature type="transmembrane region" description="Helical" evidence="7">
    <location>
        <begin position="113"/>
        <end position="142"/>
    </location>
</feature>
<dbReference type="AlphaFoldDB" id="A0A1F5LMJ3"/>
<feature type="transmembrane region" description="Helical" evidence="7">
    <location>
        <begin position="162"/>
        <end position="183"/>
    </location>
</feature>
<dbReference type="RefSeq" id="XP_022489869.1">
    <property type="nucleotide sequence ID" value="XM_022630250.1"/>
</dbReference>
<evidence type="ECO:0000256" key="5">
    <source>
        <dbReference type="ARBA" id="ARBA00038359"/>
    </source>
</evidence>
<feature type="region of interest" description="Disordered" evidence="6">
    <location>
        <begin position="376"/>
        <end position="397"/>
    </location>
</feature>
<evidence type="ECO:0000256" key="6">
    <source>
        <dbReference type="SAM" id="MobiDB-lite"/>
    </source>
</evidence>
<feature type="transmembrane region" description="Helical" evidence="7">
    <location>
        <begin position="86"/>
        <end position="106"/>
    </location>
</feature>
<dbReference type="Proteomes" id="UP000177622">
    <property type="component" value="Unassembled WGS sequence"/>
</dbReference>
<keyword evidence="4 7" id="KW-0472">Membrane</keyword>
<organism evidence="9 10">
    <name type="scientific">Penicillium arizonense</name>
    <dbReference type="NCBI Taxonomy" id="1835702"/>
    <lineage>
        <taxon>Eukaryota</taxon>
        <taxon>Fungi</taxon>
        <taxon>Dikarya</taxon>
        <taxon>Ascomycota</taxon>
        <taxon>Pezizomycotina</taxon>
        <taxon>Eurotiomycetes</taxon>
        <taxon>Eurotiomycetidae</taxon>
        <taxon>Eurotiales</taxon>
        <taxon>Aspergillaceae</taxon>
        <taxon>Penicillium</taxon>
    </lineage>
</organism>
<dbReference type="STRING" id="1835702.A0A1F5LMJ3"/>
<feature type="domain" description="Rhodopsin" evidence="8">
    <location>
        <begin position="20"/>
        <end position="260"/>
    </location>
</feature>
<protein>
    <recommendedName>
        <fullName evidence="8">Rhodopsin domain-containing protein</fullName>
    </recommendedName>
</protein>
<feature type="transmembrane region" description="Helical" evidence="7">
    <location>
        <begin position="6"/>
        <end position="24"/>
    </location>
</feature>
<evidence type="ECO:0000313" key="10">
    <source>
        <dbReference type="Proteomes" id="UP000177622"/>
    </source>
</evidence>
<gene>
    <name evidence="9" type="ORF">PENARI_c006G03427</name>
</gene>
<comment type="subcellular location">
    <subcellularLocation>
        <location evidence="1">Membrane</location>
        <topology evidence="1">Multi-pass membrane protein</topology>
    </subcellularLocation>
</comment>
<evidence type="ECO:0000256" key="4">
    <source>
        <dbReference type="ARBA" id="ARBA00023136"/>
    </source>
</evidence>
<sequence length="412" mass="46311">MYVLIVSTIFTVLSTICVVLRLWTRFWLIRAPGLDDLFITGALAVNLTFYAFTLIERHYGLGHPISSLPPHVIKGQLQYLWLSVPFYNLILILSKISALCLFVRLFRPRPFLLATYITMGFLVVAGLWMTLSGFFFCAPIHYFWDVSEEVRSDHCLPQGPVWFTNAGIQIATDIIILILPMRLLWKLQMPRRQKFGVVAVFGLGIVVIATSSARLSQLSIMVREKDFTKTNAQAVLWSSLEANISIICACLPPLHPLLSRVFSFCFLPQPLHSSPGSKAGQSHTTQLTDSRKPSIYSHYNSNPSPDGGVWYNEIFTPGPANYSASISKDNNNEEPGNENGIRVVRELRMRSEEVHTPTLRTGSPRDMERDLEMGTLDSHSAREGGGASNPGIEWDLGDFEFPDYKERMNAPI</sequence>
<feature type="compositionally biased region" description="Polar residues" evidence="6">
    <location>
        <begin position="273"/>
        <end position="288"/>
    </location>
</feature>
<dbReference type="InterPro" id="IPR052337">
    <property type="entry name" value="SAT4-like"/>
</dbReference>
<dbReference type="GeneID" id="34574984"/>
<comment type="caution">
    <text evidence="9">The sequence shown here is derived from an EMBL/GenBank/DDBJ whole genome shotgun (WGS) entry which is preliminary data.</text>
</comment>
<evidence type="ECO:0000256" key="1">
    <source>
        <dbReference type="ARBA" id="ARBA00004141"/>
    </source>
</evidence>
<feature type="transmembrane region" description="Helical" evidence="7">
    <location>
        <begin position="195"/>
        <end position="215"/>
    </location>
</feature>
<feature type="region of interest" description="Disordered" evidence="6">
    <location>
        <begin position="273"/>
        <end position="299"/>
    </location>
</feature>
<dbReference type="PANTHER" id="PTHR33048:SF47">
    <property type="entry name" value="INTEGRAL MEMBRANE PROTEIN-RELATED"/>
    <property type="match status" value="1"/>
</dbReference>
<reference evidence="9 10" key="1">
    <citation type="journal article" date="2016" name="Sci. Rep.">
        <title>Penicillium arizonense, a new, genome sequenced fungal species, reveals a high chemical diversity in secreted metabolites.</title>
        <authorList>
            <person name="Grijseels S."/>
            <person name="Nielsen J.C."/>
            <person name="Randelovic M."/>
            <person name="Nielsen J."/>
            <person name="Nielsen K.F."/>
            <person name="Workman M."/>
            <person name="Frisvad J.C."/>
        </authorList>
    </citation>
    <scope>NUCLEOTIDE SEQUENCE [LARGE SCALE GENOMIC DNA]</scope>
    <source>
        <strain evidence="9 10">CBS 141311</strain>
    </source>
</reference>
<proteinExistence type="inferred from homology"/>
<feature type="transmembrane region" description="Helical" evidence="7">
    <location>
        <begin position="36"/>
        <end position="55"/>
    </location>
</feature>
<name>A0A1F5LMJ3_PENAI</name>
<dbReference type="OrthoDB" id="10017208at2759"/>
<dbReference type="InterPro" id="IPR049326">
    <property type="entry name" value="Rhodopsin_dom_fungi"/>
</dbReference>
<dbReference type="Pfam" id="PF20684">
    <property type="entry name" value="Fung_rhodopsin"/>
    <property type="match status" value="1"/>
</dbReference>
<evidence type="ECO:0000256" key="2">
    <source>
        <dbReference type="ARBA" id="ARBA00022692"/>
    </source>
</evidence>
<keyword evidence="2 7" id="KW-0812">Transmembrane</keyword>
<dbReference type="EMBL" id="LXJU01000006">
    <property type="protein sequence ID" value="OGE54434.1"/>
    <property type="molecule type" value="Genomic_DNA"/>
</dbReference>
<comment type="similarity">
    <text evidence="5">Belongs to the SAT4 family.</text>
</comment>
<evidence type="ECO:0000256" key="3">
    <source>
        <dbReference type="ARBA" id="ARBA00022989"/>
    </source>
</evidence>
<evidence type="ECO:0000313" key="9">
    <source>
        <dbReference type="EMBL" id="OGE54434.1"/>
    </source>
</evidence>
<keyword evidence="10" id="KW-1185">Reference proteome</keyword>
<dbReference type="PANTHER" id="PTHR33048">
    <property type="entry name" value="PTH11-LIKE INTEGRAL MEMBRANE PROTEIN (AFU_ORTHOLOGUE AFUA_5G11245)"/>
    <property type="match status" value="1"/>
</dbReference>